<dbReference type="InterPro" id="IPR001647">
    <property type="entry name" value="HTH_TetR"/>
</dbReference>
<dbReference type="Pfam" id="PF00440">
    <property type="entry name" value="TetR_N"/>
    <property type="match status" value="1"/>
</dbReference>
<protein>
    <submittedName>
        <fullName evidence="6">TetR/AcrR family transcriptional regulator</fullName>
    </submittedName>
</protein>
<dbReference type="Proteomes" id="UP001596512">
    <property type="component" value="Unassembled WGS sequence"/>
</dbReference>
<name>A0ABW2TSX3_9PSEU</name>
<gene>
    <name evidence="6" type="ORF">ACFQV2_24975</name>
</gene>
<evidence type="ECO:0000256" key="4">
    <source>
        <dbReference type="PROSITE-ProRule" id="PRU00335"/>
    </source>
</evidence>
<dbReference type="PANTHER" id="PTHR30055">
    <property type="entry name" value="HTH-TYPE TRANSCRIPTIONAL REGULATOR RUTR"/>
    <property type="match status" value="1"/>
</dbReference>
<comment type="caution">
    <text evidence="6">The sequence shown here is derived from an EMBL/GenBank/DDBJ whole genome shotgun (WGS) entry which is preliminary data.</text>
</comment>
<reference evidence="7" key="1">
    <citation type="journal article" date="2019" name="Int. J. Syst. Evol. Microbiol.">
        <title>The Global Catalogue of Microorganisms (GCM) 10K type strain sequencing project: providing services to taxonomists for standard genome sequencing and annotation.</title>
        <authorList>
            <consortium name="The Broad Institute Genomics Platform"/>
            <consortium name="The Broad Institute Genome Sequencing Center for Infectious Disease"/>
            <person name="Wu L."/>
            <person name="Ma J."/>
        </authorList>
    </citation>
    <scope>NUCLEOTIDE SEQUENCE [LARGE SCALE GENOMIC DNA]</scope>
    <source>
        <strain evidence="7">JCM 17695</strain>
    </source>
</reference>
<feature type="domain" description="HTH tetR-type" evidence="5">
    <location>
        <begin position="11"/>
        <end position="71"/>
    </location>
</feature>
<keyword evidence="3" id="KW-0804">Transcription</keyword>
<evidence type="ECO:0000259" key="5">
    <source>
        <dbReference type="PROSITE" id="PS50977"/>
    </source>
</evidence>
<dbReference type="InterPro" id="IPR050109">
    <property type="entry name" value="HTH-type_TetR-like_transc_reg"/>
</dbReference>
<evidence type="ECO:0000256" key="3">
    <source>
        <dbReference type="ARBA" id="ARBA00023163"/>
    </source>
</evidence>
<sequence>MTHPPVLAEDLTAKARIRNAALDLYARQGEDKVSLRAIAAQAGVTLGLVQHHFKSKANLLDAVDKLVVDHFARTIAEVPTDGSPAEIATARDEAVRRMLAQNPTVVDYLRRAVLDPAGPRPHLVDGLVELTRREVAGLRWAGLASTDARESTQVLVVLARQVGELFLTPMVDAIWGRVAGPDDRRPRLRVVIED</sequence>
<evidence type="ECO:0000313" key="7">
    <source>
        <dbReference type="Proteomes" id="UP001596512"/>
    </source>
</evidence>
<evidence type="ECO:0000313" key="6">
    <source>
        <dbReference type="EMBL" id="MFC7616244.1"/>
    </source>
</evidence>
<accession>A0ABW2TSX3</accession>
<keyword evidence="2 4" id="KW-0238">DNA-binding</keyword>
<proteinExistence type="predicted"/>
<dbReference type="PANTHER" id="PTHR30055:SF234">
    <property type="entry name" value="HTH-TYPE TRANSCRIPTIONAL REGULATOR BETI"/>
    <property type="match status" value="1"/>
</dbReference>
<evidence type="ECO:0000256" key="2">
    <source>
        <dbReference type="ARBA" id="ARBA00023125"/>
    </source>
</evidence>
<keyword evidence="1" id="KW-0805">Transcription regulation</keyword>
<feature type="DNA-binding region" description="H-T-H motif" evidence="4">
    <location>
        <begin position="34"/>
        <end position="53"/>
    </location>
</feature>
<dbReference type="Gene3D" id="1.10.357.10">
    <property type="entry name" value="Tetracycline Repressor, domain 2"/>
    <property type="match status" value="1"/>
</dbReference>
<evidence type="ECO:0000256" key="1">
    <source>
        <dbReference type="ARBA" id="ARBA00023015"/>
    </source>
</evidence>
<keyword evidence="7" id="KW-1185">Reference proteome</keyword>
<dbReference type="PROSITE" id="PS50977">
    <property type="entry name" value="HTH_TETR_2"/>
    <property type="match status" value="1"/>
</dbReference>
<dbReference type="EMBL" id="JBHTEY010000004">
    <property type="protein sequence ID" value="MFC7616244.1"/>
    <property type="molecule type" value="Genomic_DNA"/>
</dbReference>
<dbReference type="SUPFAM" id="SSF46689">
    <property type="entry name" value="Homeodomain-like"/>
    <property type="match status" value="1"/>
</dbReference>
<dbReference type="PRINTS" id="PR00455">
    <property type="entry name" value="HTHTETR"/>
</dbReference>
<dbReference type="InterPro" id="IPR009057">
    <property type="entry name" value="Homeodomain-like_sf"/>
</dbReference>
<organism evidence="6 7">
    <name type="scientific">Actinokineospora soli</name>
    <dbReference type="NCBI Taxonomy" id="1048753"/>
    <lineage>
        <taxon>Bacteria</taxon>
        <taxon>Bacillati</taxon>
        <taxon>Actinomycetota</taxon>
        <taxon>Actinomycetes</taxon>
        <taxon>Pseudonocardiales</taxon>
        <taxon>Pseudonocardiaceae</taxon>
        <taxon>Actinokineospora</taxon>
    </lineage>
</organism>